<feature type="active site" evidence="10">
    <location>
        <position position="159"/>
    </location>
</feature>
<keyword evidence="8 10" id="KW-0414">Isoprene biosynthesis</keyword>
<dbReference type="UniPathway" id="UPA00056">
    <property type="reaction ID" value="UER00094"/>
</dbReference>
<dbReference type="GO" id="GO:0016114">
    <property type="term" value="P:terpenoid biosynthetic process"/>
    <property type="evidence" value="ECO:0007669"/>
    <property type="project" value="UniProtKB-UniRule"/>
</dbReference>
<keyword evidence="7 10" id="KW-0067">ATP-binding</keyword>
<comment type="pathway">
    <text evidence="10">Isoprenoid biosynthesis; isopentenyl diphosphate biosynthesis via DXP pathway; isopentenyl diphosphate from 1-deoxy-D-xylulose 5-phosphate: step 3/6.</text>
</comment>
<dbReference type="InterPro" id="IPR014721">
    <property type="entry name" value="Ribsml_uS5_D2-typ_fold_subgr"/>
</dbReference>
<comment type="catalytic activity">
    <reaction evidence="10">
        <text>4-CDP-2-C-methyl-D-erythritol + ATP = 4-CDP-2-C-methyl-D-erythritol 2-phosphate + ADP + H(+)</text>
        <dbReference type="Rhea" id="RHEA:18437"/>
        <dbReference type="ChEBI" id="CHEBI:15378"/>
        <dbReference type="ChEBI" id="CHEBI:30616"/>
        <dbReference type="ChEBI" id="CHEBI:57823"/>
        <dbReference type="ChEBI" id="CHEBI:57919"/>
        <dbReference type="ChEBI" id="CHEBI:456216"/>
        <dbReference type="EC" id="2.7.1.148"/>
    </reaction>
</comment>
<dbReference type="InterPro" id="IPR006204">
    <property type="entry name" value="GHMP_kinase_N_dom"/>
</dbReference>
<accession>A0A4Q9VJ81</accession>
<dbReference type="GO" id="GO:0019288">
    <property type="term" value="P:isopentenyl diphosphate biosynthetic process, methylerythritol 4-phosphate pathway"/>
    <property type="evidence" value="ECO:0007669"/>
    <property type="project" value="UniProtKB-UniRule"/>
</dbReference>
<name>A0A4Q9VJ81_9HYPH</name>
<keyword evidence="4 10" id="KW-0808">Transferase</keyword>
<sequence>MSAGRGDAAGGWVCEDAPAKINLALAVTGRRADGYHFIDTLVAHGVAGDTVAARVDGVADAAADPIRGFEVDGRFAAGLDGEADNLVLRAARLLAREAARRGRPTAAVTLRLTKRLPIASGLGGGSSDAAATLRLLDRIWDLGLGRMRLAELAAPLGADLPMCVLGTALRARGIGEATEPVAGLPILSLVLVNPGVAVATPAVFKALTRRDHPPLPQWPAAWDGVDGVARWLSTTRNDLEAAAIGLAPPIGDGLAALAARPGCLLARMSGSGATCFGLFADPQAAAQAAVAIAAARPSWWAVAGTTLGDPSVAGRADAELP</sequence>
<dbReference type="SUPFAM" id="SSF55060">
    <property type="entry name" value="GHMP Kinase, C-terminal domain"/>
    <property type="match status" value="1"/>
</dbReference>
<keyword evidence="6 10" id="KW-0418">Kinase</keyword>
<reference evidence="13 14" key="1">
    <citation type="submission" date="2019-02" db="EMBL/GenBank/DDBJ databases">
        <title>Siculibacillus lacustris gen. nov., sp. nov., a new rosette-forming bacterium isolated from a freshwater crater lake (Lake St. Ana, Romania).</title>
        <authorList>
            <person name="Felfoldi T."/>
            <person name="Marton Z."/>
            <person name="Szabo A."/>
            <person name="Mentes A."/>
            <person name="Boka K."/>
            <person name="Marialigeti K."/>
            <person name="Mathe I."/>
            <person name="Koncz M."/>
            <person name="Schumann P."/>
            <person name="Toth E."/>
        </authorList>
    </citation>
    <scope>NUCLEOTIDE SEQUENCE [LARGE SCALE GENOMIC DNA]</scope>
    <source>
        <strain evidence="13 14">SA-279</strain>
    </source>
</reference>
<dbReference type="HAMAP" id="MF_00061">
    <property type="entry name" value="IspE"/>
    <property type="match status" value="1"/>
</dbReference>
<evidence type="ECO:0000256" key="4">
    <source>
        <dbReference type="ARBA" id="ARBA00022679"/>
    </source>
</evidence>
<gene>
    <name evidence="10" type="primary">ispE</name>
    <name evidence="13" type="ORF">EYW49_18345</name>
</gene>
<dbReference type="PIRSF" id="PIRSF010376">
    <property type="entry name" value="IspE"/>
    <property type="match status" value="1"/>
</dbReference>
<dbReference type="Pfam" id="PF00288">
    <property type="entry name" value="GHMP_kinases_N"/>
    <property type="match status" value="1"/>
</dbReference>
<evidence type="ECO:0000256" key="8">
    <source>
        <dbReference type="ARBA" id="ARBA00023229"/>
    </source>
</evidence>
<evidence type="ECO:0000259" key="11">
    <source>
        <dbReference type="Pfam" id="PF00288"/>
    </source>
</evidence>
<dbReference type="InterPro" id="IPR013750">
    <property type="entry name" value="GHMP_kinase_C_dom"/>
</dbReference>
<keyword evidence="5 10" id="KW-0547">Nucleotide-binding</keyword>
<dbReference type="Proteomes" id="UP000292781">
    <property type="component" value="Unassembled WGS sequence"/>
</dbReference>
<comment type="similarity">
    <text evidence="1 10">Belongs to the GHMP kinase family. IspE subfamily.</text>
</comment>
<evidence type="ECO:0000259" key="12">
    <source>
        <dbReference type="Pfam" id="PF08544"/>
    </source>
</evidence>
<dbReference type="InterPro" id="IPR004424">
    <property type="entry name" value="IspE"/>
</dbReference>
<dbReference type="InterPro" id="IPR020568">
    <property type="entry name" value="Ribosomal_Su5_D2-typ_SF"/>
</dbReference>
<keyword evidence="14" id="KW-1185">Reference proteome</keyword>
<feature type="active site" evidence="10">
    <location>
        <position position="20"/>
    </location>
</feature>
<evidence type="ECO:0000256" key="3">
    <source>
        <dbReference type="ARBA" id="ARBA00017473"/>
    </source>
</evidence>
<comment type="function">
    <text evidence="10">Catalyzes the phosphorylation of the position 2 hydroxy group of 4-diphosphocytidyl-2C-methyl-D-erythritol.</text>
</comment>
<dbReference type="EC" id="2.7.1.148" evidence="2 10"/>
<evidence type="ECO:0000313" key="14">
    <source>
        <dbReference type="Proteomes" id="UP000292781"/>
    </source>
</evidence>
<dbReference type="Pfam" id="PF08544">
    <property type="entry name" value="GHMP_kinases_C"/>
    <property type="match status" value="1"/>
</dbReference>
<evidence type="ECO:0000256" key="9">
    <source>
        <dbReference type="ARBA" id="ARBA00032554"/>
    </source>
</evidence>
<dbReference type="PANTHER" id="PTHR43527">
    <property type="entry name" value="4-DIPHOSPHOCYTIDYL-2-C-METHYL-D-ERYTHRITOL KINASE, CHLOROPLASTIC"/>
    <property type="match status" value="1"/>
</dbReference>
<evidence type="ECO:0000256" key="10">
    <source>
        <dbReference type="HAMAP-Rule" id="MF_00061"/>
    </source>
</evidence>
<dbReference type="Gene3D" id="3.30.70.890">
    <property type="entry name" value="GHMP kinase, C-terminal domain"/>
    <property type="match status" value="1"/>
</dbReference>
<evidence type="ECO:0000313" key="13">
    <source>
        <dbReference type="EMBL" id="TBW34432.1"/>
    </source>
</evidence>
<dbReference type="EMBL" id="SJFN01000034">
    <property type="protein sequence ID" value="TBW34432.1"/>
    <property type="molecule type" value="Genomic_DNA"/>
</dbReference>
<dbReference type="InterPro" id="IPR036554">
    <property type="entry name" value="GHMP_kinase_C_sf"/>
</dbReference>
<dbReference type="GO" id="GO:0050515">
    <property type="term" value="F:4-(cytidine 5'-diphospho)-2-C-methyl-D-erythritol kinase activity"/>
    <property type="evidence" value="ECO:0007669"/>
    <property type="project" value="UniProtKB-UniRule"/>
</dbReference>
<evidence type="ECO:0000256" key="1">
    <source>
        <dbReference type="ARBA" id="ARBA00009684"/>
    </source>
</evidence>
<proteinExistence type="inferred from homology"/>
<comment type="caution">
    <text evidence="13">The sequence shown here is derived from an EMBL/GenBank/DDBJ whole genome shotgun (WGS) entry which is preliminary data.</text>
</comment>
<evidence type="ECO:0000256" key="7">
    <source>
        <dbReference type="ARBA" id="ARBA00022840"/>
    </source>
</evidence>
<dbReference type="NCBIfam" id="TIGR00154">
    <property type="entry name" value="ispE"/>
    <property type="match status" value="1"/>
</dbReference>
<dbReference type="SUPFAM" id="SSF54211">
    <property type="entry name" value="Ribosomal protein S5 domain 2-like"/>
    <property type="match status" value="1"/>
</dbReference>
<dbReference type="AlphaFoldDB" id="A0A4Q9VJ81"/>
<evidence type="ECO:0000256" key="2">
    <source>
        <dbReference type="ARBA" id="ARBA00012052"/>
    </source>
</evidence>
<dbReference type="PANTHER" id="PTHR43527:SF2">
    <property type="entry name" value="4-DIPHOSPHOCYTIDYL-2-C-METHYL-D-ERYTHRITOL KINASE, CHLOROPLASTIC"/>
    <property type="match status" value="1"/>
</dbReference>
<evidence type="ECO:0000256" key="6">
    <source>
        <dbReference type="ARBA" id="ARBA00022777"/>
    </source>
</evidence>
<protein>
    <recommendedName>
        <fullName evidence="3 10">4-diphosphocytidyl-2-C-methyl-D-erythritol kinase</fullName>
        <shortName evidence="10">CMK</shortName>
        <ecNumber evidence="2 10">2.7.1.148</ecNumber>
    </recommendedName>
    <alternativeName>
        <fullName evidence="9 10">4-(cytidine-5'-diphospho)-2-C-methyl-D-erythritol kinase</fullName>
    </alternativeName>
</protein>
<feature type="binding site" evidence="10">
    <location>
        <begin position="117"/>
        <end position="127"/>
    </location>
    <ligand>
        <name>ATP</name>
        <dbReference type="ChEBI" id="CHEBI:30616"/>
    </ligand>
</feature>
<evidence type="ECO:0000256" key="5">
    <source>
        <dbReference type="ARBA" id="ARBA00022741"/>
    </source>
</evidence>
<organism evidence="13 14">
    <name type="scientific">Siculibacillus lacustris</name>
    <dbReference type="NCBI Taxonomy" id="1549641"/>
    <lineage>
        <taxon>Bacteria</taxon>
        <taxon>Pseudomonadati</taxon>
        <taxon>Pseudomonadota</taxon>
        <taxon>Alphaproteobacteria</taxon>
        <taxon>Hyphomicrobiales</taxon>
        <taxon>Ancalomicrobiaceae</taxon>
        <taxon>Siculibacillus</taxon>
    </lineage>
</organism>
<dbReference type="GO" id="GO:0005524">
    <property type="term" value="F:ATP binding"/>
    <property type="evidence" value="ECO:0007669"/>
    <property type="project" value="UniProtKB-UniRule"/>
</dbReference>
<dbReference type="NCBIfam" id="NF011202">
    <property type="entry name" value="PRK14608.1"/>
    <property type="match status" value="1"/>
</dbReference>
<feature type="domain" description="GHMP kinase N-terminal" evidence="11">
    <location>
        <begin position="85"/>
        <end position="166"/>
    </location>
</feature>
<dbReference type="OrthoDB" id="9809438at2"/>
<feature type="domain" description="GHMP kinase C-terminal" evidence="12">
    <location>
        <begin position="239"/>
        <end position="294"/>
    </location>
</feature>
<dbReference type="Gene3D" id="3.30.230.10">
    <property type="match status" value="1"/>
</dbReference>